<sequence>MSGTANSLRLKYPEYLGKYCKTKNEVSKYSLLLSCLHASLPKKSLTANLFVKRLERKLLYGLGGF</sequence>
<evidence type="ECO:0000313" key="2">
    <source>
        <dbReference type="Proteomes" id="UP000053087"/>
    </source>
</evidence>
<dbReference type="EMBL" id="CP032683">
    <property type="protein sequence ID" value="AYK14065.1"/>
    <property type="molecule type" value="Genomic_DNA"/>
</dbReference>
<name>A0A660HP69_9EURY</name>
<proteinExistence type="predicted"/>
<dbReference type="Proteomes" id="UP000053087">
    <property type="component" value="Chromosome"/>
</dbReference>
<protein>
    <submittedName>
        <fullName evidence="1">Uncharacterized protein</fullName>
    </submittedName>
</protein>
<accession>A0A660HP69</accession>
<dbReference type="KEGG" id="mfz:AOB57_001575"/>
<dbReference type="AlphaFoldDB" id="A0A660HP69"/>
<gene>
    <name evidence="1" type="ORF">AOB57_001575</name>
</gene>
<reference evidence="1 2" key="1">
    <citation type="journal article" date="2016" name="Int. J. Syst. Evol. Microbiol.">
        <title>Methanosarcina flavescens sp. nov., a methanogenic archaeon isolated from a full-scale anaerobic digester.</title>
        <authorList>
            <person name="Kern T."/>
            <person name="Fischer M.A."/>
            <person name="Deppenmeier U."/>
            <person name="Schmitz R.A."/>
            <person name="Rother M."/>
        </authorList>
    </citation>
    <scope>NUCLEOTIDE SEQUENCE [LARGE SCALE GENOMIC DNA]</scope>
    <source>
        <strain evidence="1 2">E03.2</strain>
    </source>
</reference>
<keyword evidence="2" id="KW-1185">Reference proteome</keyword>
<evidence type="ECO:0000313" key="1">
    <source>
        <dbReference type="EMBL" id="AYK14065.1"/>
    </source>
</evidence>
<organism evidence="1 2">
    <name type="scientific">Methanosarcina flavescens</name>
    <dbReference type="NCBI Taxonomy" id="1715806"/>
    <lineage>
        <taxon>Archaea</taxon>
        <taxon>Methanobacteriati</taxon>
        <taxon>Methanobacteriota</taxon>
        <taxon>Stenosarchaea group</taxon>
        <taxon>Methanomicrobia</taxon>
        <taxon>Methanosarcinales</taxon>
        <taxon>Methanosarcinaceae</taxon>
        <taxon>Methanosarcina</taxon>
    </lineage>
</organism>